<keyword evidence="6" id="KW-0408">Iron</keyword>
<dbReference type="RefSeq" id="WP_066199352.1">
    <property type="nucleotide sequence ID" value="NZ_CBCSAS010000036.1"/>
</dbReference>
<dbReference type="PROSITE" id="PS00211">
    <property type="entry name" value="ABC_TRANSPORTER_1"/>
    <property type="match status" value="1"/>
</dbReference>
<keyword evidence="5" id="KW-0067">ATP-binding</keyword>
<feature type="region of interest" description="Disordered" evidence="9">
    <location>
        <begin position="431"/>
        <end position="473"/>
    </location>
</feature>
<dbReference type="Gene3D" id="3.40.50.300">
    <property type="entry name" value="P-loop containing nucleotide triphosphate hydrolases"/>
    <property type="match status" value="1"/>
</dbReference>
<dbReference type="InterPro" id="IPR017871">
    <property type="entry name" value="ABC_transporter-like_CS"/>
</dbReference>
<accession>A0A179ITK9</accession>
<dbReference type="GO" id="GO:0016887">
    <property type="term" value="F:ATP hydrolysis activity"/>
    <property type="evidence" value="ECO:0007669"/>
    <property type="project" value="InterPro"/>
</dbReference>
<dbReference type="SMART" id="SM00382">
    <property type="entry name" value="AAA"/>
    <property type="match status" value="1"/>
</dbReference>
<evidence type="ECO:0000259" key="10">
    <source>
        <dbReference type="PROSITE" id="PS50893"/>
    </source>
</evidence>
<keyword evidence="12" id="KW-1185">Reference proteome</keyword>
<dbReference type="GO" id="GO:0016020">
    <property type="term" value="C:membrane"/>
    <property type="evidence" value="ECO:0007669"/>
    <property type="project" value="InterPro"/>
</dbReference>
<comment type="caution">
    <text evidence="11">The sequence shown here is derived from an EMBL/GenBank/DDBJ whole genome shotgun (WGS) entry which is preliminary data.</text>
</comment>
<dbReference type="InterPro" id="IPR003593">
    <property type="entry name" value="AAA+_ATPase"/>
</dbReference>
<keyword evidence="3" id="KW-0410">Iron transport</keyword>
<feature type="region of interest" description="Disordered" evidence="9">
    <location>
        <begin position="128"/>
        <end position="152"/>
    </location>
</feature>
<dbReference type="OrthoDB" id="9802264at2"/>
<evidence type="ECO:0000256" key="1">
    <source>
        <dbReference type="ARBA" id="ARBA00022448"/>
    </source>
</evidence>
<evidence type="ECO:0000256" key="2">
    <source>
        <dbReference type="ARBA" id="ARBA00022475"/>
    </source>
</evidence>
<dbReference type="InterPro" id="IPR027417">
    <property type="entry name" value="P-loop_NTPase"/>
</dbReference>
<keyword evidence="1" id="KW-0813">Transport</keyword>
<dbReference type="GO" id="GO:0015408">
    <property type="term" value="F:ABC-type ferric iron transporter activity"/>
    <property type="evidence" value="ECO:0007669"/>
    <property type="project" value="InterPro"/>
</dbReference>
<dbReference type="PANTHER" id="PTHR42781">
    <property type="entry name" value="SPERMIDINE/PUTRESCINE IMPORT ATP-BINDING PROTEIN POTA"/>
    <property type="match status" value="1"/>
</dbReference>
<evidence type="ECO:0000256" key="6">
    <source>
        <dbReference type="ARBA" id="ARBA00023004"/>
    </source>
</evidence>
<evidence type="ECO:0000256" key="7">
    <source>
        <dbReference type="ARBA" id="ARBA00023065"/>
    </source>
</evidence>
<feature type="region of interest" description="Disordered" evidence="9">
    <location>
        <begin position="314"/>
        <end position="337"/>
    </location>
</feature>
<reference evidence="11 12" key="1">
    <citation type="submission" date="2015-09" db="EMBL/GenBank/DDBJ databases">
        <title>Draft genome sequence of Hydrogenibacillus schlegelii DSM 2000.</title>
        <authorList>
            <person name="Hemp J."/>
        </authorList>
    </citation>
    <scope>NUCLEOTIDE SEQUENCE [LARGE SCALE GENOMIC DNA]</scope>
    <source>
        <strain evidence="11 12">MA 48</strain>
    </source>
</reference>
<dbReference type="InterPro" id="IPR015853">
    <property type="entry name" value="ABC_transpr_FbpC"/>
</dbReference>
<evidence type="ECO:0000313" key="12">
    <source>
        <dbReference type="Proteomes" id="UP000243024"/>
    </source>
</evidence>
<dbReference type="SUPFAM" id="SSF52540">
    <property type="entry name" value="P-loop containing nucleoside triphosphate hydrolases"/>
    <property type="match status" value="1"/>
</dbReference>
<keyword evidence="7" id="KW-0406">Ion transport</keyword>
<evidence type="ECO:0000256" key="4">
    <source>
        <dbReference type="ARBA" id="ARBA00022741"/>
    </source>
</evidence>
<feature type="domain" description="ABC transporter" evidence="10">
    <location>
        <begin position="5"/>
        <end position="278"/>
    </location>
</feature>
<gene>
    <name evidence="11" type="ORF">SA87_04490</name>
</gene>
<feature type="compositionally biased region" description="Basic and acidic residues" evidence="9">
    <location>
        <begin position="327"/>
        <end position="337"/>
    </location>
</feature>
<dbReference type="PROSITE" id="PS50893">
    <property type="entry name" value="ABC_TRANSPORTER_2"/>
    <property type="match status" value="1"/>
</dbReference>
<dbReference type="CDD" id="cd03259">
    <property type="entry name" value="ABC_Carb_Solutes_like"/>
    <property type="match status" value="1"/>
</dbReference>
<dbReference type="PANTHER" id="PTHR42781:SF4">
    <property type="entry name" value="SPERMIDINE_PUTRESCINE IMPORT ATP-BINDING PROTEIN POTA"/>
    <property type="match status" value="1"/>
</dbReference>
<evidence type="ECO:0000256" key="9">
    <source>
        <dbReference type="SAM" id="MobiDB-lite"/>
    </source>
</evidence>
<dbReference type="GO" id="GO:0005524">
    <property type="term" value="F:ATP binding"/>
    <property type="evidence" value="ECO:0007669"/>
    <property type="project" value="UniProtKB-KW"/>
</dbReference>
<dbReference type="STRING" id="1484.SA87_04490"/>
<feature type="compositionally biased region" description="Basic and acidic residues" evidence="9">
    <location>
        <begin position="134"/>
        <end position="152"/>
    </location>
</feature>
<keyword evidence="8" id="KW-0472">Membrane</keyword>
<proteinExistence type="predicted"/>
<dbReference type="EMBL" id="JXBB01000008">
    <property type="protein sequence ID" value="OAR04941.1"/>
    <property type="molecule type" value="Genomic_DNA"/>
</dbReference>
<protein>
    <recommendedName>
        <fullName evidence="10">ABC transporter domain-containing protein</fullName>
    </recommendedName>
</protein>
<evidence type="ECO:0000313" key="11">
    <source>
        <dbReference type="EMBL" id="OAR04941.1"/>
    </source>
</evidence>
<sequence>MVVKVDLFGVSVKLGGRTVLRDVSLTVPSGAFLAVLGPSGSGKTTLLNAIAGFVSLEAGTIAFDGRVVSRAGEGVPPEERDVGVVFQSFALWPHMTVEAHIAFPLIQRRRRLQRAAFGWKGLFGRVTGGRRPSRPSDRDGESAGDGKRDADDEMRREVEALLQLTELQPFRKRFPKELSGGQKQRVAFARALAASKRLLLLDEPFSQLDAPLRAAMQRELAKIHRATGSTVIFVTHDREEALALADLVAVMEAGRLVQVGPPDEVYLRPKTPFVAAFVAGAALVPGTWRGERFAPAGYVGDAGRASADDAALVERSPLGERTSGETADGRVPDDRGANRAMSGGLWDGSRIPLAFRAAGCYPVRPEEWAFREGPPGIPVRIVRRAYEGRAVRLTVEVVAAGVGPVEAAGEEEGASDRLLRQTSFDLFVSPEGLRDGRLAPGQTGYVDRRREAERSQDVERSTDAHHHDHKCRG</sequence>
<feature type="compositionally biased region" description="Basic and acidic residues" evidence="9">
    <location>
        <begin position="446"/>
        <end position="466"/>
    </location>
</feature>
<dbReference type="Proteomes" id="UP000243024">
    <property type="component" value="Unassembled WGS sequence"/>
</dbReference>
<keyword evidence="2" id="KW-1003">Cell membrane</keyword>
<name>A0A179ITK9_HYDSH</name>
<dbReference type="Pfam" id="PF00005">
    <property type="entry name" value="ABC_tran"/>
    <property type="match status" value="1"/>
</dbReference>
<dbReference type="InterPro" id="IPR003439">
    <property type="entry name" value="ABC_transporter-like_ATP-bd"/>
</dbReference>
<dbReference type="InterPro" id="IPR050093">
    <property type="entry name" value="ABC_SmlMolc_Importer"/>
</dbReference>
<organism evidence="11 12">
    <name type="scientific">Hydrogenibacillus schlegelii</name>
    <name type="common">Bacillus schlegelii</name>
    <dbReference type="NCBI Taxonomy" id="1484"/>
    <lineage>
        <taxon>Bacteria</taxon>
        <taxon>Bacillati</taxon>
        <taxon>Bacillota</taxon>
        <taxon>Bacilli</taxon>
        <taxon>Bacillales</taxon>
        <taxon>Bacillales Family X. Incertae Sedis</taxon>
        <taxon>Hydrogenibacillus</taxon>
    </lineage>
</organism>
<dbReference type="AlphaFoldDB" id="A0A179ITK9"/>
<keyword evidence="4" id="KW-0547">Nucleotide-binding</keyword>
<evidence type="ECO:0000256" key="5">
    <source>
        <dbReference type="ARBA" id="ARBA00022840"/>
    </source>
</evidence>
<evidence type="ECO:0000256" key="3">
    <source>
        <dbReference type="ARBA" id="ARBA00022496"/>
    </source>
</evidence>
<evidence type="ECO:0000256" key="8">
    <source>
        <dbReference type="ARBA" id="ARBA00023136"/>
    </source>
</evidence>